<protein>
    <submittedName>
        <fullName evidence="2">Siroheme synthase</fullName>
    </submittedName>
</protein>
<gene>
    <name evidence="2" type="primary">cysG_5</name>
    <name evidence="2" type="ORF">NCTC13032_06847</name>
</gene>
<reference evidence="2 3" key="1">
    <citation type="submission" date="2019-05" db="EMBL/GenBank/DDBJ databases">
        <authorList>
            <consortium name="Pathogen Informatics"/>
        </authorList>
    </citation>
    <scope>NUCLEOTIDE SEQUENCE [LARGE SCALE GENOMIC DNA]</scope>
    <source>
        <strain evidence="2 3">NCTC13032</strain>
    </source>
</reference>
<name>A0A4V6JM93_9ENTR</name>
<dbReference type="SUPFAM" id="SSF53790">
    <property type="entry name" value="Tetrapyrrole methylase"/>
    <property type="match status" value="1"/>
</dbReference>
<dbReference type="Proteomes" id="UP000310719">
    <property type="component" value="Chromosome"/>
</dbReference>
<evidence type="ECO:0000313" key="2">
    <source>
        <dbReference type="EMBL" id="VTP81513.1"/>
    </source>
</evidence>
<dbReference type="InterPro" id="IPR014776">
    <property type="entry name" value="4pyrrole_Mease_sub2"/>
</dbReference>
<dbReference type="PANTHER" id="PTHR45790">
    <property type="entry name" value="SIROHEME SYNTHASE-RELATED"/>
    <property type="match status" value="1"/>
</dbReference>
<dbReference type="InterPro" id="IPR035996">
    <property type="entry name" value="4pyrrol_Methylase_sf"/>
</dbReference>
<accession>A0A4V6JM93</accession>
<comment type="pathway">
    <text evidence="1">Cofactor biosynthesis; adenosylcobalamin biosynthesis.</text>
</comment>
<dbReference type="PANTHER" id="PTHR45790:SF1">
    <property type="entry name" value="SIROHEME SYNTHASE"/>
    <property type="match status" value="1"/>
</dbReference>
<dbReference type="GO" id="GO:0004851">
    <property type="term" value="F:uroporphyrin-III C-methyltransferase activity"/>
    <property type="evidence" value="ECO:0007669"/>
    <property type="project" value="TreeGrafter"/>
</dbReference>
<sequence>MRLVTGHLKTGSELDWYNLAAEKQTLVFYMGLNQAATIQAKLLEHGMEATMPVALVENGTSIKTACGEWRVNRAGRAGAAG</sequence>
<evidence type="ECO:0000256" key="1">
    <source>
        <dbReference type="ARBA" id="ARBA00004953"/>
    </source>
</evidence>
<evidence type="ECO:0000313" key="3">
    <source>
        <dbReference type="Proteomes" id="UP000310719"/>
    </source>
</evidence>
<dbReference type="GO" id="GO:0019354">
    <property type="term" value="P:siroheme biosynthetic process"/>
    <property type="evidence" value="ECO:0007669"/>
    <property type="project" value="TreeGrafter"/>
</dbReference>
<dbReference type="AlphaFoldDB" id="A0A4V6JM93"/>
<dbReference type="EMBL" id="LR590464">
    <property type="protein sequence ID" value="VTP81513.1"/>
    <property type="molecule type" value="Genomic_DNA"/>
</dbReference>
<dbReference type="Gene3D" id="3.30.950.10">
    <property type="entry name" value="Methyltransferase, Cobalt-precorrin-4 Transmethylase, Domain 2"/>
    <property type="match status" value="1"/>
</dbReference>
<organism evidence="2 3">
    <name type="scientific">Leclercia adecarboxylata</name>
    <dbReference type="NCBI Taxonomy" id="83655"/>
    <lineage>
        <taxon>Bacteria</taxon>
        <taxon>Pseudomonadati</taxon>
        <taxon>Pseudomonadota</taxon>
        <taxon>Gammaproteobacteria</taxon>
        <taxon>Enterobacterales</taxon>
        <taxon>Enterobacteriaceae</taxon>
        <taxon>Leclercia</taxon>
    </lineage>
</organism>
<dbReference type="InterPro" id="IPR050161">
    <property type="entry name" value="Siro_Cobalamin_biosynth"/>
</dbReference>
<proteinExistence type="predicted"/>